<dbReference type="GO" id="GO:0006308">
    <property type="term" value="P:DNA catabolic process"/>
    <property type="evidence" value="ECO:0007669"/>
    <property type="project" value="InterPro"/>
</dbReference>
<dbReference type="Pfam" id="PF02265">
    <property type="entry name" value="S1-P1_nuclease"/>
    <property type="match status" value="1"/>
</dbReference>
<evidence type="ECO:0000256" key="7">
    <source>
        <dbReference type="SAM" id="SignalP"/>
    </source>
</evidence>
<dbReference type="GO" id="GO:0016788">
    <property type="term" value="F:hydrolase activity, acting on ester bonds"/>
    <property type="evidence" value="ECO:0007669"/>
    <property type="project" value="InterPro"/>
</dbReference>
<sequence>MAAKHNLRYKRMLGALLLAVFSSSGWAFSGYGHGLICNTAQQALPATLAQRLDDIARAGGQKDFAQLCTWPDTIRRQREFDHTKTWHYINVSRSATQVVAQDCGGKGCVTEALQQQWAKLQQLPNNWQALAFVGHFVGDIHQPMHVSYRDDRGGNRLRLNFAGERSNLHQYWDGRLLQRQPQRLKPVMLSPTPVPISKKLPVYQWATESLQITRMIYRQPHKSIDAGSDLHQQHIALWNQQASLAAQRLAELLNALYRGQHD</sequence>
<dbReference type="Gene3D" id="1.10.575.10">
    <property type="entry name" value="P1 Nuclease"/>
    <property type="match status" value="1"/>
</dbReference>
<dbReference type="PANTHER" id="PTHR33146">
    <property type="entry name" value="ENDONUCLEASE 4"/>
    <property type="match status" value="1"/>
</dbReference>
<dbReference type="GO" id="GO:0003676">
    <property type="term" value="F:nucleic acid binding"/>
    <property type="evidence" value="ECO:0007669"/>
    <property type="project" value="InterPro"/>
</dbReference>
<feature type="signal peptide" evidence="7">
    <location>
        <begin position="1"/>
        <end position="27"/>
    </location>
</feature>
<evidence type="ECO:0000256" key="6">
    <source>
        <dbReference type="ARBA" id="ARBA00023180"/>
    </source>
</evidence>
<dbReference type="InterPro" id="IPR003154">
    <property type="entry name" value="S1/P1nuclease"/>
</dbReference>
<dbReference type="PANTHER" id="PTHR33146:SF26">
    <property type="entry name" value="ENDONUCLEASE 4"/>
    <property type="match status" value="1"/>
</dbReference>
<evidence type="ECO:0000313" key="9">
    <source>
        <dbReference type="Proteomes" id="UP000202440"/>
    </source>
</evidence>
<dbReference type="SUPFAM" id="SSF48537">
    <property type="entry name" value="Phospholipase C/P1 nuclease"/>
    <property type="match status" value="1"/>
</dbReference>
<dbReference type="OrthoDB" id="267579at2"/>
<name>A0A222FQX8_9GAMM</name>
<evidence type="ECO:0000256" key="2">
    <source>
        <dbReference type="ARBA" id="ARBA00022723"/>
    </source>
</evidence>
<evidence type="ECO:0000256" key="4">
    <source>
        <dbReference type="ARBA" id="ARBA00022801"/>
    </source>
</evidence>
<keyword evidence="5" id="KW-1015">Disulfide bond</keyword>
<dbReference type="GO" id="GO:0004519">
    <property type="term" value="F:endonuclease activity"/>
    <property type="evidence" value="ECO:0007669"/>
    <property type="project" value="UniProtKB-KW"/>
</dbReference>
<evidence type="ECO:0000313" key="8">
    <source>
        <dbReference type="EMBL" id="ASP40811.1"/>
    </source>
</evidence>
<organism evidence="8 9">
    <name type="scientific">Bacterioplanes sanyensis</name>
    <dbReference type="NCBI Taxonomy" id="1249553"/>
    <lineage>
        <taxon>Bacteria</taxon>
        <taxon>Pseudomonadati</taxon>
        <taxon>Pseudomonadota</taxon>
        <taxon>Gammaproteobacteria</taxon>
        <taxon>Oceanospirillales</taxon>
        <taxon>Oceanospirillaceae</taxon>
        <taxon>Bacterioplanes</taxon>
    </lineage>
</organism>
<evidence type="ECO:0000256" key="1">
    <source>
        <dbReference type="ARBA" id="ARBA00022722"/>
    </source>
</evidence>
<evidence type="ECO:0000256" key="5">
    <source>
        <dbReference type="ARBA" id="ARBA00023157"/>
    </source>
</evidence>
<keyword evidence="7" id="KW-0732">Signal</keyword>
<keyword evidence="4" id="KW-0378">Hydrolase</keyword>
<feature type="chain" id="PRO_5012623577" description="Endonuclease" evidence="7">
    <location>
        <begin position="28"/>
        <end position="262"/>
    </location>
</feature>
<protein>
    <recommendedName>
        <fullName evidence="10">Endonuclease</fullName>
    </recommendedName>
</protein>
<keyword evidence="2" id="KW-0479">Metal-binding</keyword>
<keyword evidence="9" id="KW-1185">Reference proteome</keyword>
<proteinExistence type="predicted"/>
<dbReference type="AlphaFoldDB" id="A0A222FQX8"/>
<dbReference type="InterPro" id="IPR008947">
    <property type="entry name" value="PLipase_C/P1_nuclease_dom_sf"/>
</dbReference>
<keyword evidence="6" id="KW-0325">Glycoprotein</keyword>
<keyword evidence="1" id="KW-0540">Nuclease</keyword>
<dbReference type="EMBL" id="CP022530">
    <property type="protein sequence ID" value="ASP40811.1"/>
    <property type="molecule type" value="Genomic_DNA"/>
</dbReference>
<evidence type="ECO:0008006" key="10">
    <source>
        <dbReference type="Google" id="ProtNLM"/>
    </source>
</evidence>
<keyword evidence="3" id="KW-0255">Endonuclease</keyword>
<reference evidence="8 9" key="1">
    <citation type="submission" date="2017-07" db="EMBL/GenBank/DDBJ databases">
        <title>Annotated genome sequence of Bacterioplanes sanyensis isolated from Red Sea.</title>
        <authorList>
            <person name="Rehman Z.U."/>
        </authorList>
    </citation>
    <scope>NUCLEOTIDE SEQUENCE [LARGE SCALE GENOMIC DNA]</scope>
    <source>
        <strain evidence="8 9">NV9</strain>
    </source>
</reference>
<dbReference type="GO" id="GO:0046872">
    <property type="term" value="F:metal ion binding"/>
    <property type="evidence" value="ECO:0007669"/>
    <property type="project" value="UniProtKB-KW"/>
</dbReference>
<evidence type="ECO:0000256" key="3">
    <source>
        <dbReference type="ARBA" id="ARBA00022759"/>
    </source>
</evidence>
<dbReference type="CDD" id="cd11010">
    <property type="entry name" value="S1-P1_nuclease"/>
    <property type="match status" value="1"/>
</dbReference>
<dbReference type="Proteomes" id="UP000202440">
    <property type="component" value="Chromosome"/>
</dbReference>
<accession>A0A222FQX8</accession>
<dbReference type="KEGG" id="bsan:CHH28_02775"/>
<gene>
    <name evidence="8" type="ORF">CHH28_02775</name>
</gene>